<accession>A0A9Q9IBH4</accession>
<gene>
    <name evidence="1" type="ORF">Daura_26590</name>
</gene>
<dbReference type="EMBL" id="CP073767">
    <property type="protein sequence ID" value="UWZ50404.1"/>
    <property type="molecule type" value="Genomic_DNA"/>
</dbReference>
<sequence>MRDLAALNKVETLPWDEWGRMDAAYKGETGADYNELLDRVAAVTGSDDPAEVAHLYAEPDLRVPETLLR</sequence>
<proteinExistence type="predicted"/>
<organism evidence="1 2">
    <name type="scientific">Dactylosporangium aurantiacum</name>
    <dbReference type="NCBI Taxonomy" id="35754"/>
    <lineage>
        <taxon>Bacteria</taxon>
        <taxon>Bacillati</taxon>
        <taxon>Actinomycetota</taxon>
        <taxon>Actinomycetes</taxon>
        <taxon>Micromonosporales</taxon>
        <taxon>Micromonosporaceae</taxon>
        <taxon>Dactylosporangium</taxon>
    </lineage>
</organism>
<name>A0A9Q9IBH4_9ACTN</name>
<reference evidence="1" key="1">
    <citation type="submission" date="2021-04" db="EMBL/GenBank/DDBJ databases">
        <title>Dactylosporangium aurantiacum NRRL B-8018 full assembly.</title>
        <authorList>
            <person name="Hartkoorn R.C."/>
            <person name="Beaudoing E."/>
            <person name="Hot D."/>
        </authorList>
    </citation>
    <scope>NUCLEOTIDE SEQUENCE</scope>
    <source>
        <strain evidence="1">NRRL B-8018</strain>
    </source>
</reference>
<evidence type="ECO:0000313" key="2">
    <source>
        <dbReference type="Proteomes" id="UP001058003"/>
    </source>
</evidence>
<dbReference type="Proteomes" id="UP001058003">
    <property type="component" value="Chromosome"/>
</dbReference>
<dbReference type="KEGG" id="daur:Daura_26590"/>
<keyword evidence="2" id="KW-1185">Reference proteome</keyword>
<dbReference type="RefSeq" id="WP_211273437.1">
    <property type="nucleotide sequence ID" value="NZ_CP073767.1"/>
</dbReference>
<evidence type="ECO:0000313" key="1">
    <source>
        <dbReference type="EMBL" id="UWZ50404.1"/>
    </source>
</evidence>
<protein>
    <submittedName>
        <fullName evidence="1">Uncharacterized protein</fullName>
    </submittedName>
</protein>
<dbReference type="AlphaFoldDB" id="A0A9Q9IBH4"/>